<name>A0A2P2PDT8_RHIMU</name>
<evidence type="ECO:0000313" key="1">
    <source>
        <dbReference type="EMBL" id="MBX52811.1"/>
    </source>
</evidence>
<reference evidence="1" key="1">
    <citation type="submission" date="2018-02" db="EMBL/GenBank/DDBJ databases">
        <title>Rhizophora mucronata_Transcriptome.</title>
        <authorList>
            <person name="Meera S.P."/>
            <person name="Sreeshan A."/>
            <person name="Augustine A."/>
        </authorList>
    </citation>
    <scope>NUCLEOTIDE SEQUENCE</scope>
    <source>
        <tissue evidence="1">Leaf</tissue>
    </source>
</reference>
<protein>
    <submittedName>
        <fullName evidence="1">Uncharacterized protein MANES_15G005300</fullName>
    </submittedName>
</protein>
<accession>A0A2P2PDT8</accession>
<organism evidence="1">
    <name type="scientific">Rhizophora mucronata</name>
    <name type="common">Asiatic mangrove</name>
    <dbReference type="NCBI Taxonomy" id="61149"/>
    <lineage>
        <taxon>Eukaryota</taxon>
        <taxon>Viridiplantae</taxon>
        <taxon>Streptophyta</taxon>
        <taxon>Embryophyta</taxon>
        <taxon>Tracheophyta</taxon>
        <taxon>Spermatophyta</taxon>
        <taxon>Magnoliopsida</taxon>
        <taxon>eudicotyledons</taxon>
        <taxon>Gunneridae</taxon>
        <taxon>Pentapetalae</taxon>
        <taxon>rosids</taxon>
        <taxon>fabids</taxon>
        <taxon>Malpighiales</taxon>
        <taxon>Rhizophoraceae</taxon>
        <taxon>Rhizophora</taxon>
    </lineage>
</organism>
<proteinExistence type="predicted"/>
<sequence length="33" mass="3675">MLANAESYFGKNAELSIKMKRLSNSLTRTLSSL</sequence>
<dbReference type="AlphaFoldDB" id="A0A2P2PDT8"/>
<dbReference type="EMBL" id="GGEC01072327">
    <property type="protein sequence ID" value="MBX52811.1"/>
    <property type="molecule type" value="Transcribed_RNA"/>
</dbReference>